<dbReference type="Pfam" id="PF02309">
    <property type="entry name" value="AUX_IAA"/>
    <property type="match status" value="1"/>
</dbReference>
<protein>
    <recommendedName>
        <fullName evidence="5">Auxin-responsive protein</fullName>
    </recommendedName>
</protein>
<evidence type="ECO:0000256" key="3">
    <source>
        <dbReference type="ARBA" id="ARBA00022491"/>
    </source>
</evidence>
<evidence type="ECO:0000256" key="1">
    <source>
        <dbReference type="ARBA" id="ARBA00004123"/>
    </source>
</evidence>
<dbReference type="GO" id="GO:0009734">
    <property type="term" value="P:auxin-activated signaling pathway"/>
    <property type="evidence" value="ECO:0007669"/>
    <property type="project" value="UniProtKB-UniRule"/>
</dbReference>
<feature type="domain" description="PB1" evidence="7">
    <location>
        <begin position="1"/>
        <end position="101"/>
    </location>
</feature>
<comment type="subcellular location">
    <subcellularLocation>
        <location evidence="1 5">Nucleus</location>
    </subcellularLocation>
</comment>
<keyword evidence="5" id="KW-0539">Nucleus</keyword>
<evidence type="ECO:0000256" key="4">
    <source>
        <dbReference type="ARBA" id="ARBA00023294"/>
    </source>
</evidence>
<keyword evidence="4 5" id="KW-0927">Auxin signaling pathway</keyword>
<accession>D5AAQ4</accession>
<dbReference type="PANTHER" id="PTHR31734:SF6">
    <property type="entry name" value="AUXIN-RESPONSIVE PROTEIN IAA11"/>
    <property type="match status" value="1"/>
</dbReference>
<reference evidence="8" key="1">
    <citation type="submission" date="2010-04" db="EMBL/GenBank/DDBJ databases">
        <authorList>
            <person name="Reid K.E."/>
            <person name="Liao N."/>
            <person name="Chan S."/>
            <person name="Docking R."/>
            <person name="Taylor G."/>
            <person name="Moore R."/>
            <person name="Mayo M."/>
            <person name="Munro S."/>
            <person name="King J."/>
            <person name="Yanchuk A."/>
            <person name="Holt R."/>
            <person name="Jones S."/>
            <person name="Marra M."/>
            <person name="Ritland C.E."/>
            <person name="Ritland K."/>
            <person name="Bohlmann J."/>
        </authorList>
    </citation>
    <scope>NUCLEOTIDE SEQUENCE</scope>
    <source>
        <tissue evidence="8">Bud</tissue>
    </source>
</reference>
<sequence>MDGVPIGRKVDLNAHDSYEALAQALEEMFQRPNNANGQSGPQTPMERGHVGANDPKQSRLLDSSSDFVLTYEDKEGDWMLVGDVPWRMFVNTVKRLRVMKTSDANGLAPRCPEKIDGQKSKAV</sequence>
<dbReference type="AlphaFoldDB" id="D5AAQ4"/>
<dbReference type="GO" id="GO:0006355">
    <property type="term" value="P:regulation of DNA-templated transcription"/>
    <property type="evidence" value="ECO:0007669"/>
    <property type="project" value="InterPro"/>
</dbReference>
<evidence type="ECO:0000259" key="7">
    <source>
        <dbReference type="PROSITE" id="PS51745"/>
    </source>
</evidence>
<dbReference type="SUPFAM" id="SSF54277">
    <property type="entry name" value="CAD &amp; PB1 domains"/>
    <property type="match status" value="1"/>
</dbReference>
<evidence type="ECO:0000256" key="2">
    <source>
        <dbReference type="ARBA" id="ARBA00006728"/>
    </source>
</evidence>
<evidence type="ECO:0000256" key="5">
    <source>
        <dbReference type="RuleBase" id="RU004549"/>
    </source>
</evidence>
<dbReference type="Gene3D" id="3.10.20.90">
    <property type="entry name" value="Phosphatidylinositol 3-kinase Catalytic Subunit, Chain A, domain 1"/>
    <property type="match status" value="1"/>
</dbReference>
<evidence type="ECO:0000256" key="6">
    <source>
        <dbReference type="SAM" id="MobiDB-lite"/>
    </source>
</evidence>
<dbReference type="PANTHER" id="PTHR31734">
    <property type="entry name" value="AUXIN-RESPONSIVE PROTEIN IAA17"/>
    <property type="match status" value="1"/>
</dbReference>
<keyword evidence="5" id="KW-0804">Transcription</keyword>
<feature type="compositionally biased region" description="Polar residues" evidence="6">
    <location>
        <begin position="31"/>
        <end position="42"/>
    </location>
</feature>
<dbReference type="InterPro" id="IPR053793">
    <property type="entry name" value="PB1-like"/>
</dbReference>
<name>D5AAQ4_PICSI</name>
<feature type="region of interest" description="Disordered" evidence="6">
    <location>
        <begin position="30"/>
        <end position="61"/>
    </location>
</feature>
<comment type="similarity">
    <text evidence="2 5">Belongs to the Aux/IAA family.</text>
</comment>
<keyword evidence="3 5" id="KW-0678">Repressor</keyword>
<organism evidence="8">
    <name type="scientific">Picea sitchensis</name>
    <name type="common">Sitka spruce</name>
    <name type="synonym">Pinus sitchensis</name>
    <dbReference type="NCBI Taxonomy" id="3332"/>
    <lineage>
        <taxon>Eukaryota</taxon>
        <taxon>Viridiplantae</taxon>
        <taxon>Streptophyta</taxon>
        <taxon>Embryophyta</taxon>
        <taxon>Tracheophyta</taxon>
        <taxon>Spermatophyta</taxon>
        <taxon>Pinopsida</taxon>
        <taxon>Pinidae</taxon>
        <taxon>Conifers I</taxon>
        <taxon>Pinales</taxon>
        <taxon>Pinaceae</taxon>
        <taxon>Picea</taxon>
    </lineage>
</organism>
<dbReference type="EMBL" id="BT123295">
    <property type="protein sequence ID" value="ADE76623.1"/>
    <property type="molecule type" value="mRNA"/>
</dbReference>
<keyword evidence="5" id="KW-0805">Transcription regulation</keyword>
<comment type="function">
    <text evidence="5">Aux/IAA proteins are short-lived transcriptional factors that function as repressors of early auxin response genes at low auxin concentrations.</text>
</comment>
<dbReference type="GO" id="GO:0005634">
    <property type="term" value="C:nucleus"/>
    <property type="evidence" value="ECO:0007669"/>
    <property type="project" value="UniProtKB-SubCell"/>
</dbReference>
<evidence type="ECO:0000313" key="8">
    <source>
        <dbReference type="EMBL" id="ADE76623.1"/>
    </source>
</evidence>
<dbReference type="InterPro" id="IPR033389">
    <property type="entry name" value="AUX/IAA_dom"/>
</dbReference>
<dbReference type="PROSITE" id="PS51745">
    <property type="entry name" value="PB1"/>
    <property type="match status" value="1"/>
</dbReference>
<comment type="subunit">
    <text evidence="5">Homodimers and heterodimers.</text>
</comment>
<proteinExistence type="evidence at transcript level"/>
<dbReference type="InterPro" id="IPR003311">
    <property type="entry name" value="AUX_IAA"/>
</dbReference>